<dbReference type="AlphaFoldDB" id="A0A955RIB4"/>
<dbReference type="Proteomes" id="UP000782843">
    <property type="component" value="Unassembled WGS sequence"/>
</dbReference>
<evidence type="ECO:0000313" key="2">
    <source>
        <dbReference type="EMBL" id="MCA9382394.1"/>
    </source>
</evidence>
<proteinExistence type="predicted"/>
<keyword evidence="1" id="KW-0812">Transmembrane</keyword>
<evidence type="ECO:0000256" key="1">
    <source>
        <dbReference type="SAM" id="Phobius"/>
    </source>
</evidence>
<keyword evidence="1" id="KW-1133">Transmembrane helix</keyword>
<gene>
    <name evidence="2" type="ORF">KC660_03240</name>
</gene>
<sequence length="95" mass="10643">MTIEVGEAFRYFMYFVLVFAIPFLCFELGIMLYRVNSILKDTKVVSKSVADATGDEEKLKVFIEDVVSGSTNAIIDTQTKSLFDGVTKAITAFKR</sequence>
<organism evidence="2 3">
    <name type="scientific">Candidatus Dojkabacteria bacterium</name>
    <dbReference type="NCBI Taxonomy" id="2099670"/>
    <lineage>
        <taxon>Bacteria</taxon>
        <taxon>Candidatus Dojkabacteria</taxon>
    </lineage>
</organism>
<comment type="caution">
    <text evidence="2">The sequence shown here is derived from an EMBL/GenBank/DDBJ whole genome shotgun (WGS) entry which is preliminary data.</text>
</comment>
<dbReference type="EMBL" id="JAGQLG010000124">
    <property type="protein sequence ID" value="MCA9382394.1"/>
    <property type="molecule type" value="Genomic_DNA"/>
</dbReference>
<keyword evidence="1" id="KW-0472">Membrane</keyword>
<protein>
    <submittedName>
        <fullName evidence="2">Uncharacterized protein</fullName>
    </submittedName>
</protein>
<accession>A0A955RIB4</accession>
<name>A0A955RIB4_9BACT</name>
<reference evidence="2" key="2">
    <citation type="journal article" date="2021" name="Microbiome">
        <title>Successional dynamics and alternative stable states in a saline activated sludge microbial community over 9 years.</title>
        <authorList>
            <person name="Wang Y."/>
            <person name="Ye J."/>
            <person name="Ju F."/>
            <person name="Liu L."/>
            <person name="Boyd J.A."/>
            <person name="Deng Y."/>
            <person name="Parks D.H."/>
            <person name="Jiang X."/>
            <person name="Yin X."/>
            <person name="Woodcroft B.J."/>
            <person name="Tyson G.W."/>
            <person name="Hugenholtz P."/>
            <person name="Polz M.F."/>
            <person name="Zhang T."/>
        </authorList>
    </citation>
    <scope>NUCLEOTIDE SEQUENCE</scope>
    <source>
        <strain evidence="2">HKST-UBA10</strain>
    </source>
</reference>
<reference evidence="2" key="1">
    <citation type="submission" date="2020-04" db="EMBL/GenBank/DDBJ databases">
        <authorList>
            <person name="Zhang T."/>
        </authorList>
    </citation>
    <scope>NUCLEOTIDE SEQUENCE</scope>
    <source>
        <strain evidence="2">HKST-UBA10</strain>
    </source>
</reference>
<evidence type="ECO:0000313" key="3">
    <source>
        <dbReference type="Proteomes" id="UP000782843"/>
    </source>
</evidence>
<feature type="transmembrane region" description="Helical" evidence="1">
    <location>
        <begin position="12"/>
        <end position="33"/>
    </location>
</feature>